<dbReference type="EC" id="3.2.1.14" evidence="4"/>
<dbReference type="AlphaFoldDB" id="A0A1J9P6Z7"/>
<gene>
    <name evidence="13" type="ORF">AJ78_07448</name>
</gene>
<evidence type="ECO:0000256" key="2">
    <source>
        <dbReference type="ARBA" id="ARBA00004613"/>
    </source>
</evidence>
<keyword evidence="14" id="KW-1185">Reference proteome</keyword>
<dbReference type="SUPFAM" id="SSF51445">
    <property type="entry name" value="(Trans)glycosidases"/>
    <property type="match status" value="1"/>
</dbReference>
<dbReference type="CDD" id="cd06548">
    <property type="entry name" value="GH18_chitinase"/>
    <property type="match status" value="1"/>
</dbReference>
<dbReference type="STRING" id="1447872.A0A1J9P6Z7"/>
<dbReference type="SMART" id="SM00636">
    <property type="entry name" value="Glyco_18"/>
    <property type="match status" value="1"/>
</dbReference>
<accession>A0A1J9P6Z7</accession>
<name>A0A1J9P6Z7_9EURO</name>
<dbReference type="FunFam" id="3.20.20.80:FF:000075">
    <property type="entry name" value="Sporulation-specific chitinase"/>
    <property type="match status" value="1"/>
</dbReference>
<evidence type="ECO:0000256" key="5">
    <source>
        <dbReference type="ARBA" id="ARBA00022525"/>
    </source>
</evidence>
<comment type="similarity">
    <text evidence="3">Belongs to the glycosyl hydrolase 18 family. Chitinase class V subfamily.</text>
</comment>
<dbReference type="InterPro" id="IPR011583">
    <property type="entry name" value="Chitinase_II/V-like_cat"/>
</dbReference>
<dbReference type="GO" id="GO:0006032">
    <property type="term" value="P:chitin catabolic process"/>
    <property type="evidence" value="ECO:0007669"/>
    <property type="project" value="UniProtKB-KW"/>
</dbReference>
<comment type="catalytic activity">
    <reaction evidence="1">
        <text>Random endo-hydrolysis of N-acetyl-beta-D-glucosaminide (1-&gt;4)-beta-linkages in chitin and chitodextrins.</text>
        <dbReference type="EC" id="3.2.1.14"/>
    </reaction>
</comment>
<evidence type="ECO:0000313" key="14">
    <source>
        <dbReference type="Proteomes" id="UP000182235"/>
    </source>
</evidence>
<evidence type="ECO:0000313" key="13">
    <source>
        <dbReference type="EMBL" id="OJD11878.1"/>
    </source>
</evidence>
<dbReference type="GO" id="GO:0005576">
    <property type="term" value="C:extracellular region"/>
    <property type="evidence" value="ECO:0007669"/>
    <property type="project" value="UniProtKB-SubCell"/>
</dbReference>
<proteinExistence type="inferred from homology"/>
<keyword evidence="7" id="KW-0146">Chitin degradation</keyword>
<keyword evidence="9 11" id="KW-0326">Glycosidase</keyword>
<dbReference type="InterPro" id="IPR001223">
    <property type="entry name" value="Glyco_hydro18_cat"/>
</dbReference>
<dbReference type="PANTHER" id="PTHR11177:SF365">
    <property type="entry name" value="ENDOCHITINASE B"/>
    <property type="match status" value="1"/>
</dbReference>
<keyword evidence="8" id="KW-0119">Carbohydrate metabolism</keyword>
<evidence type="ECO:0000256" key="4">
    <source>
        <dbReference type="ARBA" id="ARBA00012729"/>
    </source>
</evidence>
<dbReference type="GO" id="GO:0000272">
    <property type="term" value="P:polysaccharide catabolic process"/>
    <property type="evidence" value="ECO:0007669"/>
    <property type="project" value="UniProtKB-KW"/>
</dbReference>
<dbReference type="VEuPathDB" id="FungiDB:AJ78_07448"/>
<dbReference type="OrthoDB" id="76388at2759"/>
<comment type="caution">
    <text evidence="13">The sequence shown here is derived from an EMBL/GenBank/DDBJ whole genome shotgun (WGS) entry which is preliminary data.</text>
</comment>
<dbReference type="Pfam" id="PF00704">
    <property type="entry name" value="Glyco_hydro_18"/>
    <property type="match status" value="1"/>
</dbReference>
<dbReference type="PANTHER" id="PTHR11177">
    <property type="entry name" value="CHITINASE"/>
    <property type="match status" value="1"/>
</dbReference>
<dbReference type="Gene3D" id="3.10.50.10">
    <property type="match status" value="1"/>
</dbReference>
<dbReference type="PROSITE" id="PS01095">
    <property type="entry name" value="GH18_1"/>
    <property type="match status" value="1"/>
</dbReference>
<dbReference type="PROSITE" id="PS51910">
    <property type="entry name" value="GH18_2"/>
    <property type="match status" value="1"/>
</dbReference>
<dbReference type="Proteomes" id="UP000182235">
    <property type="component" value="Unassembled WGS sequence"/>
</dbReference>
<keyword evidence="10" id="KW-0624">Polysaccharide degradation</keyword>
<comment type="subcellular location">
    <subcellularLocation>
        <location evidence="2">Secreted</location>
    </subcellularLocation>
</comment>
<protein>
    <recommendedName>
        <fullName evidence="4">chitinase</fullName>
        <ecNumber evidence="4">3.2.1.14</ecNumber>
    </recommendedName>
</protein>
<dbReference type="InterPro" id="IPR017853">
    <property type="entry name" value="GH"/>
</dbReference>
<dbReference type="InterPro" id="IPR001579">
    <property type="entry name" value="Glyco_hydro_18_chit_AS"/>
</dbReference>
<dbReference type="InterPro" id="IPR029070">
    <property type="entry name" value="Chitinase_insertion_sf"/>
</dbReference>
<keyword evidence="5" id="KW-0964">Secreted</keyword>
<evidence type="ECO:0000259" key="12">
    <source>
        <dbReference type="PROSITE" id="PS51910"/>
    </source>
</evidence>
<dbReference type="InterPro" id="IPR050314">
    <property type="entry name" value="Glycosyl_Hydrlase_18"/>
</dbReference>
<feature type="domain" description="GH18" evidence="12">
    <location>
        <begin position="1"/>
        <end position="363"/>
    </location>
</feature>
<reference evidence="13 14" key="1">
    <citation type="submission" date="2015-07" db="EMBL/GenBank/DDBJ databases">
        <title>Emmonsia species relationships and genome sequence.</title>
        <authorList>
            <consortium name="The Broad Institute Genomics Platform"/>
            <person name="Cuomo C.A."/>
            <person name="Munoz J.F."/>
            <person name="Imamovic A."/>
            <person name="Priest M.E."/>
            <person name="Young S."/>
            <person name="Clay O.K."/>
            <person name="McEwen J.G."/>
        </authorList>
    </citation>
    <scope>NUCLEOTIDE SEQUENCE [LARGE SCALE GENOMIC DNA]</scope>
    <source>
        <strain evidence="13 14">UAMH 9510</strain>
    </source>
</reference>
<keyword evidence="6 11" id="KW-0378">Hydrolase</keyword>
<feature type="non-terminal residue" evidence="13">
    <location>
        <position position="1"/>
    </location>
</feature>
<evidence type="ECO:0000256" key="6">
    <source>
        <dbReference type="ARBA" id="ARBA00022801"/>
    </source>
</evidence>
<dbReference type="SUPFAM" id="SSF54556">
    <property type="entry name" value="Chitinase insertion domain"/>
    <property type="match status" value="1"/>
</dbReference>
<evidence type="ECO:0000256" key="7">
    <source>
        <dbReference type="ARBA" id="ARBA00023024"/>
    </source>
</evidence>
<sequence length="389" mass="43650">AIYGRAYQPNQLPAEKLTHVLYAFANVRPDTGEVLLTDTYSDLEKHFPGDSPSEPGHNVYGCTKQLFLLKKKNRQLKVLLSIGGWTFSNNFVAGASTPLRRANFAETAVRLVLDLGFDGLDIDWEYPRTDQEASNLVELLKITRQVLDQHANGRKFLLTMASPAGSENYMKLHLQDMTPYLDFYNLMAYDYSGSWDQLAGHQANLEVSISNPKSTPWSTKAALDYYIEKGGVPPSKIVMGMPLYGRQFANTEGPGTRFNGVGDTGSFEKGIWDYKDLPRPGAEVKRESIRDGGCGASWSYDSVARTMVSYDDQLMVEEKTRYIIDKGLGGAMWWESSGDKDPVFARKEEGSIIGTFFEGVEGHLDKQENSLKYPESKYDNVRAQFPHDR</sequence>
<dbReference type="GO" id="GO:0008843">
    <property type="term" value="F:endochitinase activity"/>
    <property type="evidence" value="ECO:0007669"/>
    <property type="project" value="UniProtKB-EC"/>
</dbReference>
<dbReference type="Gene3D" id="3.20.20.80">
    <property type="entry name" value="Glycosidases"/>
    <property type="match status" value="1"/>
</dbReference>
<evidence type="ECO:0000256" key="10">
    <source>
        <dbReference type="ARBA" id="ARBA00023326"/>
    </source>
</evidence>
<evidence type="ECO:0000256" key="3">
    <source>
        <dbReference type="ARBA" id="ARBA00008682"/>
    </source>
</evidence>
<evidence type="ECO:0000256" key="9">
    <source>
        <dbReference type="ARBA" id="ARBA00023295"/>
    </source>
</evidence>
<dbReference type="EMBL" id="LGRN01000478">
    <property type="protein sequence ID" value="OJD11878.1"/>
    <property type="molecule type" value="Genomic_DNA"/>
</dbReference>
<organism evidence="13 14">
    <name type="scientific">Emergomyces pasteurianus Ep9510</name>
    <dbReference type="NCBI Taxonomy" id="1447872"/>
    <lineage>
        <taxon>Eukaryota</taxon>
        <taxon>Fungi</taxon>
        <taxon>Dikarya</taxon>
        <taxon>Ascomycota</taxon>
        <taxon>Pezizomycotina</taxon>
        <taxon>Eurotiomycetes</taxon>
        <taxon>Eurotiomycetidae</taxon>
        <taxon>Onygenales</taxon>
        <taxon>Ajellomycetaceae</taxon>
        <taxon>Emergomyces</taxon>
    </lineage>
</organism>
<evidence type="ECO:0000256" key="1">
    <source>
        <dbReference type="ARBA" id="ARBA00000822"/>
    </source>
</evidence>
<evidence type="ECO:0000256" key="8">
    <source>
        <dbReference type="ARBA" id="ARBA00023277"/>
    </source>
</evidence>
<evidence type="ECO:0000256" key="11">
    <source>
        <dbReference type="RuleBase" id="RU000489"/>
    </source>
</evidence>
<dbReference type="GO" id="GO:0008061">
    <property type="term" value="F:chitin binding"/>
    <property type="evidence" value="ECO:0007669"/>
    <property type="project" value="InterPro"/>
</dbReference>